<feature type="signal peptide" evidence="2">
    <location>
        <begin position="1"/>
        <end position="22"/>
    </location>
</feature>
<organism evidence="3 4">
    <name type="scientific">Puccinia coronata f. sp. avenae</name>
    <dbReference type="NCBI Taxonomy" id="200324"/>
    <lineage>
        <taxon>Eukaryota</taxon>
        <taxon>Fungi</taxon>
        <taxon>Dikarya</taxon>
        <taxon>Basidiomycota</taxon>
        <taxon>Pucciniomycotina</taxon>
        <taxon>Pucciniomycetes</taxon>
        <taxon>Pucciniales</taxon>
        <taxon>Pucciniaceae</taxon>
        <taxon>Puccinia</taxon>
    </lineage>
</organism>
<evidence type="ECO:0000256" key="2">
    <source>
        <dbReference type="SAM" id="SignalP"/>
    </source>
</evidence>
<dbReference type="EMBL" id="PGCI01000059">
    <property type="protein sequence ID" value="PLW44238.1"/>
    <property type="molecule type" value="Genomic_DNA"/>
</dbReference>
<keyword evidence="2" id="KW-0732">Signal</keyword>
<name>A0A2N5V2J6_9BASI</name>
<feature type="region of interest" description="Disordered" evidence="1">
    <location>
        <begin position="102"/>
        <end position="163"/>
    </location>
</feature>
<evidence type="ECO:0000313" key="3">
    <source>
        <dbReference type="EMBL" id="PLW44238.1"/>
    </source>
</evidence>
<evidence type="ECO:0000313" key="4">
    <source>
        <dbReference type="Proteomes" id="UP000235392"/>
    </source>
</evidence>
<comment type="caution">
    <text evidence="3">The sequence shown here is derived from an EMBL/GenBank/DDBJ whole genome shotgun (WGS) entry which is preliminary data.</text>
</comment>
<reference evidence="3 4" key="1">
    <citation type="submission" date="2017-11" db="EMBL/GenBank/DDBJ databases">
        <title>De novo assembly and phasing of dikaryotic genomes from two isolates of Puccinia coronata f. sp. avenae, the causal agent of oat crown rust.</title>
        <authorList>
            <person name="Miller M.E."/>
            <person name="Zhang Y."/>
            <person name="Omidvar V."/>
            <person name="Sperschneider J."/>
            <person name="Schwessinger B."/>
            <person name="Raley C."/>
            <person name="Palmer J.M."/>
            <person name="Garnica D."/>
            <person name="Upadhyaya N."/>
            <person name="Rathjen J."/>
            <person name="Taylor J.M."/>
            <person name="Park R.F."/>
            <person name="Dodds P.N."/>
            <person name="Hirsch C.D."/>
            <person name="Kianian S.F."/>
            <person name="Figueroa M."/>
        </authorList>
    </citation>
    <scope>NUCLEOTIDE SEQUENCE [LARGE SCALE GENOMIC DNA]</scope>
    <source>
        <strain evidence="3">12SD80</strain>
    </source>
</reference>
<dbReference type="AlphaFoldDB" id="A0A2N5V2J6"/>
<gene>
    <name evidence="3" type="ORF">PCASD_03867</name>
</gene>
<proteinExistence type="predicted"/>
<feature type="compositionally biased region" description="Polar residues" evidence="1">
    <location>
        <begin position="103"/>
        <end position="122"/>
    </location>
</feature>
<feature type="chain" id="PRO_5014749658" evidence="2">
    <location>
        <begin position="23"/>
        <end position="333"/>
    </location>
</feature>
<evidence type="ECO:0000256" key="1">
    <source>
        <dbReference type="SAM" id="MobiDB-lite"/>
    </source>
</evidence>
<dbReference type="Proteomes" id="UP000235392">
    <property type="component" value="Unassembled WGS sequence"/>
</dbReference>
<protein>
    <submittedName>
        <fullName evidence="3">Uncharacterized protein</fullName>
    </submittedName>
</protein>
<accession>A0A2N5V2J6</accession>
<sequence length="333" mass="37645">MRRFFARYLYLIFILIDRGSLGVQLAPANSRKGLDIDLNVEAQPEEEPLITSSSKGLGFDLNVPPAEERLSFTPVDSAPSPPASSIVIAPTEGHDLARDKTESLTASSTGINSMPTLGSTSANKRKRIAEVYVPDERDQNPSKKKPGVGGASKSTRENQGKNTFQLGAVERAPKMKKLKEVMATRQHGKYRTKPKSARPGYPSEVSTFFLDWTYVKVDKVPAILKEYLRSSPRRRNEKDLFKYLKTLPNSKQENSAGVFWIPRGHEKDFFEAYRKEDSHINFIYPRGLKTAHRASAILKLIVQIYDEKISRLNKENLQFLKAIKTRFHLKSIH</sequence>